<keyword evidence="2" id="KW-0812">Transmembrane</keyword>
<organism evidence="3 4">
    <name type="scientific">Diplodia intermedia</name>
    <dbReference type="NCBI Taxonomy" id="856260"/>
    <lineage>
        <taxon>Eukaryota</taxon>
        <taxon>Fungi</taxon>
        <taxon>Dikarya</taxon>
        <taxon>Ascomycota</taxon>
        <taxon>Pezizomycotina</taxon>
        <taxon>Dothideomycetes</taxon>
        <taxon>Dothideomycetes incertae sedis</taxon>
        <taxon>Botryosphaeriales</taxon>
        <taxon>Botryosphaeriaceae</taxon>
        <taxon>Diplodia</taxon>
    </lineage>
</organism>
<feature type="compositionally biased region" description="Basic and acidic residues" evidence="1">
    <location>
        <begin position="184"/>
        <end position="196"/>
    </location>
</feature>
<gene>
    <name evidence="3" type="ORF">SLS58_010516</name>
</gene>
<name>A0ABR3T651_9PEZI</name>
<comment type="caution">
    <text evidence="3">The sequence shown here is derived from an EMBL/GenBank/DDBJ whole genome shotgun (WGS) entry which is preliminary data.</text>
</comment>
<dbReference type="Proteomes" id="UP001521184">
    <property type="component" value="Unassembled WGS sequence"/>
</dbReference>
<dbReference type="EMBL" id="JAKEKT020000125">
    <property type="protein sequence ID" value="KAL1634833.1"/>
    <property type="molecule type" value="Genomic_DNA"/>
</dbReference>
<sequence length="213" mass="23458">MAPQEHIPPAASILGTIGTDAGVSRSSHTAVPFGVYNIVQGPYSRGVEWPIITVGVIAAVVLAVGLLPMYWEQWKRDGRAKDISFLFLTTDFAGATFSLIALVVQQTFDYLGGVLYIVCMVLEIGIVVWHLSWMYRNRRTLKAAKRIGMSYDQYVSADAKPPKTSGSCTTDVSRNNSLTSHTTFHKDSDEQSEKVEGSTSQHVDTERDVERDA</sequence>
<evidence type="ECO:0000313" key="3">
    <source>
        <dbReference type="EMBL" id="KAL1634833.1"/>
    </source>
</evidence>
<feature type="region of interest" description="Disordered" evidence="1">
    <location>
        <begin position="157"/>
        <end position="213"/>
    </location>
</feature>
<evidence type="ECO:0008006" key="5">
    <source>
        <dbReference type="Google" id="ProtNLM"/>
    </source>
</evidence>
<dbReference type="Gene3D" id="1.20.1280.290">
    <property type="match status" value="1"/>
</dbReference>
<evidence type="ECO:0000256" key="2">
    <source>
        <dbReference type="SAM" id="Phobius"/>
    </source>
</evidence>
<protein>
    <recommendedName>
        <fullName evidence="5">Pq loop repeat protein</fullName>
    </recommendedName>
</protein>
<evidence type="ECO:0000256" key="1">
    <source>
        <dbReference type="SAM" id="MobiDB-lite"/>
    </source>
</evidence>
<keyword evidence="2" id="KW-0472">Membrane</keyword>
<feature type="compositionally biased region" description="Polar residues" evidence="1">
    <location>
        <begin position="164"/>
        <end position="182"/>
    </location>
</feature>
<evidence type="ECO:0000313" key="4">
    <source>
        <dbReference type="Proteomes" id="UP001521184"/>
    </source>
</evidence>
<feature type="transmembrane region" description="Helical" evidence="2">
    <location>
        <begin position="83"/>
        <end position="104"/>
    </location>
</feature>
<accession>A0ABR3T651</accession>
<feature type="transmembrane region" description="Helical" evidence="2">
    <location>
        <begin position="110"/>
        <end position="132"/>
    </location>
</feature>
<reference evidence="3 4" key="1">
    <citation type="journal article" date="2023" name="Plant Dis.">
        <title>First Report of Diplodia intermedia Causing Canker and Dieback Diseases on Apple Trees in Canada.</title>
        <authorList>
            <person name="Ellouze W."/>
            <person name="Ilyukhin E."/>
            <person name="Sulman M."/>
            <person name="Ali S."/>
        </authorList>
    </citation>
    <scope>NUCLEOTIDE SEQUENCE [LARGE SCALE GENOMIC DNA]</scope>
    <source>
        <strain evidence="3 4">M45-28</strain>
    </source>
</reference>
<feature type="transmembrane region" description="Helical" evidence="2">
    <location>
        <begin position="49"/>
        <end position="71"/>
    </location>
</feature>
<feature type="compositionally biased region" description="Basic and acidic residues" evidence="1">
    <location>
        <begin position="203"/>
        <end position="213"/>
    </location>
</feature>
<keyword evidence="2" id="KW-1133">Transmembrane helix</keyword>
<proteinExistence type="predicted"/>
<keyword evidence="4" id="KW-1185">Reference proteome</keyword>